<dbReference type="InterPro" id="IPR017943">
    <property type="entry name" value="Bactericidal_perm-incr_a/b_dom"/>
</dbReference>
<name>A0A146KKH6_9EUKA</name>
<dbReference type="AlphaFoldDB" id="A0A146KKH6"/>
<dbReference type="GO" id="GO:0008289">
    <property type="term" value="F:lipid binding"/>
    <property type="evidence" value="ECO:0007669"/>
    <property type="project" value="InterPro"/>
</dbReference>
<sequence length="408" mass="46706">IDYQFCCNTINFTAKPNLTEVDTLLTVQIPQEGFQRFTDLNLNFLKQYLNNMVIPNIVVDVSLFQVALTDIRIKDLNMPNVTYQFNDGTANLQLKDLSFVFGFQFKVAQTTYPYISDAGDGELIFSADGGAEVSPYLHPECTHHVQAFKESGQFKISQFKIKMHGKLQYIYDSLLGLLSTLLVEKINDELYVQIFEEFVNGLNLGLLTLTSGDQSNGTDYYSDNRFIDVQLKDGFLIAKMTGQVWWMENATRTISQWMPTTQKSRIPILSNYNMQYFLQKDVYQTALNAFIEYTNKTDLRITVQNFVRMGLLIDVENSKFTATLLMKPVQRFVNTAFDNNDTRFQLEFNQVVQCVGDCKQAEELGTEIQDNSDKTVISITTSNTMDEKDCVQIYISADFFHFGCEINS</sequence>
<accession>A0A146KKH6</accession>
<dbReference type="SUPFAM" id="SSF55394">
    <property type="entry name" value="Bactericidal permeability-increasing protein, BPI"/>
    <property type="match status" value="1"/>
</dbReference>
<proteinExistence type="predicted"/>
<gene>
    <name evidence="1" type="ORF">TPC1_10405</name>
</gene>
<protein>
    <submittedName>
        <fullName evidence="1">BPI-like protein</fullName>
    </submittedName>
</protein>
<evidence type="ECO:0000313" key="1">
    <source>
        <dbReference type="EMBL" id="JAP96304.1"/>
    </source>
</evidence>
<feature type="non-terminal residue" evidence="1">
    <location>
        <position position="1"/>
    </location>
</feature>
<organism evidence="1">
    <name type="scientific">Trepomonas sp. PC1</name>
    <dbReference type="NCBI Taxonomy" id="1076344"/>
    <lineage>
        <taxon>Eukaryota</taxon>
        <taxon>Metamonada</taxon>
        <taxon>Diplomonadida</taxon>
        <taxon>Hexamitidae</taxon>
        <taxon>Hexamitinae</taxon>
        <taxon>Trepomonas</taxon>
    </lineage>
</organism>
<dbReference type="Gene3D" id="3.15.10.10">
    <property type="entry name" value="Bactericidal permeability-increasing protein, domain 1"/>
    <property type="match status" value="1"/>
</dbReference>
<reference evidence="1" key="1">
    <citation type="submission" date="2015-07" db="EMBL/GenBank/DDBJ databases">
        <title>Adaptation to a free-living lifestyle via gene acquisitions in the diplomonad Trepomonas sp. PC1.</title>
        <authorList>
            <person name="Xu F."/>
            <person name="Jerlstrom-Hultqvist J."/>
            <person name="Kolisko M."/>
            <person name="Simpson A.G.B."/>
            <person name="Roger A.J."/>
            <person name="Svard S.G."/>
            <person name="Andersson J.O."/>
        </authorList>
    </citation>
    <scope>NUCLEOTIDE SEQUENCE</scope>
    <source>
        <strain evidence="1">PC1</strain>
    </source>
</reference>
<dbReference type="EMBL" id="GDID01000302">
    <property type="protein sequence ID" value="JAP96304.1"/>
    <property type="molecule type" value="Transcribed_RNA"/>
</dbReference>